<name>A0AAN7MQN9_MYCAM</name>
<evidence type="ECO:0000313" key="3">
    <source>
        <dbReference type="Proteomes" id="UP001333110"/>
    </source>
</evidence>
<feature type="region of interest" description="Disordered" evidence="1">
    <location>
        <begin position="20"/>
        <end position="50"/>
    </location>
</feature>
<dbReference type="EMBL" id="JAUNZN010000018">
    <property type="protein sequence ID" value="KAK4811197.1"/>
    <property type="molecule type" value="Genomic_DNA"/>
</dbReference>
<protein>
    <submittedName>
        <fullName evidence="2">Uncharacterized protein</fullName>
    </submittedName>
</protein>
<organism evidence="2 3">
    <name type="scientific">Mycteria americana</name>
    <name type="common">Wood stork</name>
    <dbReference type="NCBI Taxonomy" id="33587"/>
    <lineage>
        <taxon>Eukaryota</taxon>
        <taxon>Metazoa</taxon>
        <taxon>Chordata</taxon>
        <taxon>Craniata</taxon>
        <taxon>Vertebrata</taxon>
        <taxon>Euteleostomi</taxon>
        <taxon>Archelosauria</taxon>
        <taxon>Archosauria</taxon>
        <taxon>Dinosauria</taxon>
        <taxon>Saurischia</taxon>
        <taxon>Theropoda</taxon>
        <taxon>Coelurosauria</taxon>
        <taxon>Aves</taxon>
        <taxon>Neognathae</taxon>
        <taxon>Neoaves</taxon>
        <taxon>Aequornithes</taxon>
        <taxon>Ciconiiformes</taxon>
        <taxon>Ciconiidae</taxon>
        <taxon>Mycteria</taxon>
    </lineage>
</organism>
<dbReference type="AlphaFoldDB" id="A0AAN7MQN9"/>
<reference evidence="2 3" key="1">
    <citation type="journal article" date="2023" name="J. Hered.">
        <title>Chromosome-level genome of the wood stork (Mycteria americana) provides insight into avian chromosome evolution.</title>
        <authorList>
            <person name="Flamio R. Jr."/>
            <person name="Ramstad K.M."/>
        </authorList>
    </citation>
    <scope>NUCLEOTIDE SEQUENCE [LARGE SCALE GENOMIC DNA]</scope>
    <source>
        <strain evidence="2">JAX WOST 10</strain>
    </source>
</reference>
<dbReference type="Proteomes" id="UP001333110">
    <property type="component" value="Unassembled WGS sequence"/>
</dbReference>
<accession>A0AAN7MQN9</accession>
<proteinExistence type="predicted"/>
<feature type="compositionally biased region" description="Low complexity" evidence="1">
    <location>
        <begin position="35"/>
        <end position="50"/>
    </location>
</feature>
<keyword evidence="3" id="KW-1185">Reference proteome</keyword>
<evidence type="ECO:0000313" key="2">
    <source>
        <dbReference type="EMBL" id="KAK4811197.1"/>
    </source>
</evidence>
<evidence type="ECO:0000256" key="1">
    <source>
        <dbReference type="SAM" id="MobiDB-lite"/>
    </source>
</evidence>
<sequence>MCWGLAHAYRALFNTIQNPQGEEKVSGSGNKMTGTVATPAPSATDTAATTAPSVTGTAATPALATDNAAEPGNQPMLVSVAPIHKKKSWKNPGRWIRLLRLKWLRWIWTDNIKLVWPVTPQAIKEEMQHIDGLVTEGWTGPWTLLHRLSMNVKHVLQSSKPSG</sequence>
<gene>
    <name evidence="2" type="ORF">QYF61_019828</name>
</gene>
<comment type="caution">
    <text evidence="2">The sequence shown here is derived from an EMBL/GenBank/DDBJ whole genome shotgun (WGS) entry which is preliminary data.</text>
</comment>